<proteinExistence type="inferred from homology"/>
<dbReference type="SUPFAM" id="SSF53686">
    <property type="entry name" value="Tryptophan synthase beta subunit-like PLP-dependent enzymes"/>
    <property type="match status" value="1"/>
</dbReference>
<protein>
    <submittedName>
        <fullName evidence="10">Cysteine synthase B</fullName>
        <ecNumber evidence="10">2.5.1.47</ecNumber>
    </submittedName>
</protein>
<dbReference type="Pfam" id="PF00291">
    <property type="entry name" value="PALP"/>
    <property type="match status" value="1"/>
</dbReference>
<dbReference type="InterPro" id="IPR036052">
    <property type="entry name" value="TrpB-like_PALP_sf"/>
</dbReference>
<sequence>MNDADENGVLNLIGHTPVVEIKAINKNPSARILAKLEGFNPCSSVKDRIALYMLEGAERRGELKGGMTILEPTSGNTGIGLAMVASVKGYKAKIVMPETMSVERQRTLKALGAELVLTPGAEGMNGAIEMSRVMSSDPRYYMPNQFANPDNVRAHYEGTGQEILEQTDKVDVLVVGIGTGGTLMGVTRKLRERDPGLKAVAVEPFVNSQIQGLRNFADFMPPIFDVSILDEKVNVDDRSAFEMTHTLACEAGLFVGISSGAAMCEAVRQASMMKSGTVLVIFPDRGDRYLSTECFNYP</sequence>
<organism evidence="10 11">
    <name type="scientific">Candidatus Anoxymicrobium japonicum</name>
    <dbReference type="NCBI Taxonomy" id="2013648"/>
    <lineage>
        <taxon>Bacteria</taxon>
        <taxon>Bacillati</taxon>
        <taxon>Actinomycetota</taxon>
        <taxon>Candidatus Geothermincolia</taxon>
        <taxon>Candidatus Geothermincolales</taxon>
        <taxon>Candidatus Anoxymicrobiaceae</taxon>
        <taxon>Candidatus Anoxymicrobium</taxon>
    </lineage>
</organism>
<dbReference type="NCBIfam" id="TIGR01136">
    <property type="entry name" value="cysKM"/>
    <property type="match status" value="1"/>
</dbReference>
<keyword evidence="3" id="KW-0028">Amino-acid biosynthesis</keyword>
<name>A0A2N3G6H4_9ACTN</name>
<comment type="similarity">
    <text evidence="2">Belongs to the cysteine synthase/cystathionine beta-synthase family.</text>
</comment>
<evidence type="ECO:0000256" key="5">
    <source>
        <dbReference type="ARBA" id="ARBA00022898"/>
    </source>
</evidence>
<evidence type="ECO:0000256" key="6">
    <source>
        <dbReference type="ARBA" id="ARBA00023192"/>
    </source>
</evidence>
<dbReference type="PROSITE" id="PS00901">
    <property type="entry name" value="CYS_SYNTHASE"/>
    <property type="match status" value="1"/>
</dbReference>
<evidence type="ECO:0000256" key="7">
    <source>
        <dbReference type="PIRSR" id="PIRSR605856-50"/>
    </source>
</evidence>
<dbReference type="EC" id="2.5.1.47" evidence="10"/>
<dbReference type="PANTHER" id="PTHR10314">
    <property type="entry name" value="CYSTATHIONINE BETA-SYNTHASE"/>
    <property type="match status" value="1"/>
</dbReference>
<feature type="binding site" evidence="7">
    <location>
        <begin position="178"/>
        <end position="182"/>
    </location>
    <ligand>
        <name>pyridoxal 5'-phosphate</name>
        <dbReference type="ChEBI" id="CHEBI:597326"/>
    </ligand>
</feature>
<comment type="caution">
    <text evidence="10">The sequence shown here is derived from an EMBL/GenBank/DDBJ whole genome shotgun (WGS) entry which is preliminary data.</text>
</comment>
<dbReference type="FunFam" id="3.40.50.1100:FF:000003">
    <property type="entry name" value="Cystathionine beta-synthase"/>
    <property type="match status" value="1"/>
</dbReference>
<evidence type="ECO:0000313" key="11">
    <source>
        <dbReference type="Proteomes" id="UP000233654"/>
    </source>
</evidence>
<feature type="domain" description="Tryptophan synthase beta chain-like PALP" evidence="9">
    <location>
        <begin position="11"/>
        <end position="284"/>
    </location>
</feature>
<dbReference type="InterPro" id="IPR001216">
    <property type="entry name" value="P-phosphate_BS"/>
</dbReference>
<dbReference type="InterPro" id="IPR050214">
    <property type="entry name" value="Cys_Synth/Cystath_Beta-Synth"/>
</dbReference>
<feature type="binding site" evidence="7">
    <location>
        <position position="258"/>
    </location>
    <ligand>
        <name>pyridoxal 5'-phosphate</name>
        <dbReference type="ChEBI" id="CHEBI:597326"/>
    </ligand>
</feature>
<dbReference type="EMBL" id="PHEX01000028">
    <property type="protein sequence ID" value="PKQ28184.1"/>
    <property type="molecule type" value="Genomic_DNA"/>
</dbReference>
<reference evidence="10 11" key="1">
    <citation type="journal article" date="2017" name="ISME J.">
        <title>Potential for microbial H2 and metal transformations associated with novel bacteria and archaea in deep terrestrial subsurface sediments.</title>
        <authorList>
            <person name="Hernsdorf A.W."/>
            <person name="Amano Y."/>
            <person name="Miyakawa K."/>
            <person name="Ise K."/>
            <person name="Suzuki Y."/>
            <person name="Anantharaman K."/>
            <person name="Probst A."/>
            <person name="Burstein D."/>
            <person name="Thomas B.C."/>
            <person name="Banfield J.F."/>
        </authorList>
    </citation>
    <scope>NUCLEOTIDE SEQUENCE [LARGE SCALE GENOMIC DNA]</scope>
    <source>
        <strain evidence="10">HGW-Actinobacteria-3</strain>
    </source>
</reference>
<evidence type="ECO:0000256" key="1">
    <source>
        <dbReference type="ARBA" id="ARBA00001933"/>
    </source>
</evidence>
<accession>A0A2N3G6H4</accession>
<dbReference type="GO" id="GO:0006535">
    <property type="term" value="P:cysteine biosynthetic process from serine"/>
    <property type="evidence" value="ECO:0007669"/>
    <property type="project" value="InterPro"/>
</dbReference>
<evidence type="ECO:0000256" key="2">
    <source>
        <dbReference type="ARBA" id="ARBA00007103"/>
    </source>
</evidence>
<dbReference type="GO" id="GO:0004124">
    <property type="term" value="F:cysteine synthase activity"/>
    <property type="evidence" value="ECO:0007669"/>
    <property type="project" value="UniProtKB-EC"/>
</dbReference>
<evidence type="ECO:0000259" key="9">
    <source>
        <dbReference type="Pfam" id="PF00291"/>
    </source>
</evidence>
<dbReference type="CDD" id="cd01561">
    <property type="entry name" value="CBS_like"/>
    <property type="match status" value="1"/>
</dbReference>
<evidence type="ECO:0000256" key="3">
    <source>
        <dbReference type="ARBA" id="ARBA00022605"/>
    </source>
</evidence>
<feature type="binding site" evidence="7">
    <location>
        <position position="76"/>
    </location>
    <ligand>
        <name>pyridoxal 5'-phosphate</name>
        <dbReference type="ChEBI" id="CHEBI:597326"/>
    </ligand>
</feature>
<dbReference type="InterPro" id="IPR001926">
    <property type="entry name" value="TrpB-like_PALP"/>
</dbReference>
<dbReference type="AlphaFoldDB" id="A0A2N3G6H4"/>
<dbReference type="InterPro" id="IPR005856">
    <property type="entry name" value="Cys_synth"/>
</dbReference>
<keyword evidence="4 10" id="KW-0808">Transferase</keyword>
<dbReference type="Gene3D" id="3.40.50.1100">
    <property type="match status" value="2"/>
</dbReference>
<gene>
    <name evidence="10" type="primary">cysM</name>
    <name evidence="10" type="ORF">CVT63_04070</name>
</gene>
<evidence type="ECO:0000256" key="8">
    <source>
        <dbReference type="PIRSR" id="PIRSR605856-51"/>
    </source>
</evidence>
<keyword evidence="6" id="KW-0198">Cysteine biosynthesis</keyword>
<evidence type="ECO:0000256" key="4">
    <source>
        <dbReference type="ARBA" id="ARBA00022679"/>
    </source>
</evidence>
<feature type="modified residue" description="N6-(pyridoxal phosphate)lysine" evidence="8">
    <location>
        <position position="46"/>
    </location>
</feature>
<dbReference type="Proteomes" id="UP000233654">
    <property type="component" value="Unassembled WGS sequence"/>
</dbReference>
<evidence type="ECO:0000313" key="10">
    <source>
        <dbReference type="EMBL" id="PKQ28184.1"/>
    </source>
</evidence>
<keyword evidence="5 7" id="KW-0663">Pyridoxal phosphate</keyword>
<comment type="cofactor">
    <cofactor evidence="1 7">
        <name>pyridoxal 5'-phosphate</name>
        <dbReference type="ChEBI" id="CHEBI:597326"/>
    </cofactor>
</comment>